<dbReference type="InterPro" id="IPR014031">
    <property type="entry name" value="Ketoacyl_synth_C"/>
</dbReference>
<dbReference type="InterPro" id="IPR016036">
    <property type="entry name" value="Malonyl_transacylase_ACP-bd"/>
</dbReference>
<dbReference type="GO" id="GO:0031177">
    <property type="term" value="F:phosphopantetheine binding"/>
    <property type="evidence" value="ECO:0007669"/>
    <property type="project" value="InterPro"/>
</dbReference>
<evidence type="ECO:0000256" key="7">
    <source>
        <dbReference type="ARBA" id="ARBA00023268"/>
    </source>
</evidence>
<dbReference type="FunFam" id="3.40.50.720:FF:000209">
    <property type="entry name" value="Polyketide synthase Pks12"/>
    <property type="match status" value="1"/>
</dbReference>
<dbReference type="InterPro" id="IPR020843">
    <property type="entry name" value="ER"/>
</dbReference>
<dbReference type="Pfam" id="PF00698">
    <property type="entry name" value="Acyl_transf_1"/>
    <property type="match status" value="1"/>
</dbReference>
<organism evidence="13 14">
    <name type="scientific">Hapsidospora chrysogenum (strain ATCC 11550 / CBS 779.69 / DSM 880 / IAM 14645 / JCM 23072 / IMI 49137)</name>
    <name type="common">Acremonium chrysogenum</name>
    <dbReference type="NCBI Taxonomy" id="857340"/>
    <lineage>
        <taxon>Eukaryota</taxon>
        <taxon>Fungi</taxon>
        <taxon>Dikarya</taxon>
        <taxon>Ascomycota</taxon>
        <taxon>Pezizomycotina</taxon>
        <taxon>Sordariomycetes</taxon>
        <taxon>Hypocreomycetidae</taxon>
        <taxon>Hypocreales</taxon>
        <taxon>Bionectriaceae</taxon>
        <taxon>Hapsidospora</taxon>
    </lineage>
</organism>
<dbReference type="PANTHER" id="PTHR43775">
    <property type="entry name" value="FATTY ACID SYNTHASE"/>
    <property type="match status" value="1"/>
</dbReference>
<dbReference type="InterPro" id="IPR001227">
    <property type="entry name" value="Ac_transferase_dom_sf"/>
</dbReference>
<accession>A0A086SYD5</accession>
<dbReference type="EMBL" id="JPKY01000104">
    <property type="protein sequence ID" value="KFH42117.1"/>
    <property type="molecule type" value="Genomic_DNA"/>
</dbReference>
<dbReference type="InterPro" id="IPR049551">
    <property type="entry name" value="PKS_DH_C"/>
</dbReference>
<dbReference type="OrthoDB" id="329835at2759"/>
<dbReference type="InterPro" id="IPR049552">
    <property type="entry name" value="PKS_DH_N"/>
</dbReference>
<evidence type="ECO:0000259" key="10">
    <source>
        <dbReference type="PROSITE" id="PS50075"/>
    </source>
</evidence>
<dbReference type="InterPro" id="IPR014030">
    <property type="entry name" value="Ketoacyl_synth_N"/>
</dbReference>
<dbReference type="SUPFAM" id="SSF53901">
    <property type="entry name" value="Thiolase-like"/>
    <property type="match status" value="1"/>
</dbReference>
<dbReference type="PROSITE" id="PS52004">
    <property type="entry name" value="KS3_2"/>
    <property type="match status" value="1"/>
</dbReference>
<proteinExistence type="predicted"/>
<dbReference type="Gene3D" id="3.10.129.110">
    <property type="entry name" value="Polyketide synthase dehydratase"/>
    <property type="match status" value="1"/>
</dbReference>
<reference evidence="14" key="1">
    <citation type="journal article" date="2014" name="Genome Announc.">
        <title>Genome sequence and annotation of Acremonium chrysogenum, producer of the beta-lactam antibiotic cephalosporin C.</title>
        <authorList>
            <person name="Terfehr D."/>
            <person name="Dahlmann T.A."/>
            <person name="Specht T."/>
            <person name="Zadra I."/>
            <person name="Kuernsteiner H."/>
            <person name="Kueck U."/>
        </authorList>
    </citation>
    <scope>NUCLEOTIDE SEQUENCE [LARGE SCALE GENOMIC DNA]</scope>
    <source>
        <strain evidence="14">ATCC 11550 / CBS 779.69 / DSM 880 / IAM 14645 / JCM 23072 / IMI 49137</strain>
    </source>
</reference>
<dbReference type="Pfam" id="PF08242">
    <property type="entry name" value="Methyltransf_12"/>
    <property type="match status" value="1"/>
</dbReference>
<comment type="caution">
    <text evidence="13">The sequence shown here is derived from an EMBL/GenBank/DDBJ whole genome shotgun (WGS) entry which is preliminary data.</text>
</comment>
<dbReference type="SMART" id="SM00822">
    <property type="entry name" value="PKS_KR"/>
    <property type="match status" value="1"/>
</dbReference>
<dbReference type="CDD" id="cd02440">
    <property type="entry name" value="AdoMet_MTases"/>
    <property type="match status" value="1"/>
</dbReference>
<dbReference type="SUPFAM" id="SSF51735">
    <property type="entry name" value="NAD(P)-binding Rossmann-fold domains"/>
    <property type="match status" value="2"/>
</dbReference>
<dbReference type="Pfam" id="PF08659">
    <property type="entry name" value="KR"/>
    <property type="match status" value="1"/>
</dbReference>
<dbReference type="SMART" id="SM00823">
    <property type="entry name" value="PKS_PP"/>
    <property type="match status" value="1"/>
</dbReference>
<name>A0A086SYD5_HAPC1</name>
<dbReference type="PROSITE" id="PS50075">
    <property type="entry name" value="CARRIER"/>
    <property type="match status" value="1"/>
</dbReference>
<evidence type="ECO:0000259" key="12">
    <source>
        <dbReference type="PROSITE" id="PS52019"/>
    </source>
</evidence>
<dbReference type="InterPro" id="IPR050091">
    <property type="entry name" value="PKS_NRPS_Biosynth_Enz"/>
</dbReference>
<dbReference type="InterPro" id="IPR013149">
    <property type="entry name" value="ADH-like_C"/>
</dbReference>
<gene>
    <name evidence="13" type="ORF">ACRE_071650</name>
</gene>
<dbReference type="InterPro" id="IPR009081">
    <property type="entry name" value="PP-bd_ACP"/>
</dbReference>
<dbReference type="GO" id="GO:0004315">
    <property type="term" value="F:3-oxoacyl-[acyl-carrier-protein] synthase activity"/>
    <property type="evidence" value="ECO:0007669"/>
    <property type="project" value="InterPro"/>
</dbReference>
<dbReference type="GO" id="GO:1901336">
    <property type="term" value="P:lactone biosynthetic process"/>
    <property type="evidence" value="ECO:0007669"/>
    <property type="project" value="UniProtKB-ARBA"/>
</dbReference>
<dbReference type="Gene3D" id="3.40.366.10">
    <property type="entry name" value="Malonyl-Coenzyme A Acyl Carrier Protein, domain 2"/>
    <property type="match status" value="1"/>
</dbReference>
<dbReference type="Gene3D" id="3.40.50.150">
    <property type="entry name" value="Vaccinia Virus protein VP39"/>
    <property type="match status" value="1"/>
</dbReference>
<dbReference type="InterPro" id="IPR006162">
    <property type="entry name" value="Ppantetheine_attach_site"/>
</dbReference>
<dbReference type="Gene3D" id="3.40.47.10">
    <property type="match status" value="1"/>
</dbReference>
<dbReference type="Gene3D" id="3.90.180.10">
    <property type="entry name" value="Medium-chain alcohol dehydrogenases, catalytic domain"/>
    <property type="match status" value="1"/>
</dbReference>
<dbReference type="PROSITE" id="PS00606">
    <property type="entry name" value="KS3_1"/>
    <property type="match status" value="1"/>
</dbReference>
<dbReference type="Pfam" id="PF16197">
    <property type="entry name" value="KAsynt_C_assoc"/>
    <property type="match status" value="1"/>
</dbReference>
<dbReference type="InterPro" id="IPR029063">
    <property type="entry name" value="SAM-dependent_MTases_sf"/>
</dbReference>
<keyword evidence="5" id="KW-0521">NADP</keyword>
<dbReference type="Gene3D" id="3.30.70.3290">
    <property type="match status" value="1"/>
</dbReference>
<dbReference type="CDD" id="cd00833">
    <property type="entry name" value="PKS"/>
    <property type="match status" value="1"/>
</dbReference>
<dbReference type="SUPFAM" id="SSF53335">
    <property type="entry name" value="S-adenosyl-L-methionine-dependent methyltransferases"/>
    <property type="match status" value="1"/>
</dbReference>
<dbReference type="SUPFAM" id="SSF50129">
    <property type="entry name" value="GroES-like"/>
    <property type="match status" value="1"/>
</dbReference>
<evidence type="ECO:0000256" key="6">
    <source>
        <dbReference type="ARBA" id="ARBA00023002"/>
    </source>
</evidence>
<dbReference type="InterPro" id="IPR016035">
    <property type="entry name" value="Acyl_Trfase/lysoPLipase"/>
</dbReference>
<dbReference type="PANTHER" id="PTHR43775:SF29">
    <property type="entry name" value="ASPERFURANONE POLYKETIDE SYNTHASE AFOG-RELATED"/>
    <property type="match status" value="1"/>
</dbReference>
<dbReference type="InterPro" id="IPR013968">
    <property type="entry name" value="PKS_KR"/>
</dbReference>
<feature type="region of interest" description="C-terminal hotdog fold" evidence="9">
    <location>
        <begin position="1162"/>
        <end position="1314"/>
    </location>
</feature>
<dbReference type="InterPro" id="IPR057326">
    <property type="entry name" value="KR_dom"/>
</dbReference>
<keyword evidence="7" id="KW-0511">Multifunctional enzyme</keyword>
<dbReference type="Gene3D" id="1.10.1200.10">
    <property type="entry name" value="ACP-like"/>
    <property type="match status" value="1"/>
</dbReference>
<evidence type="ECO:0000256" key="1">
    <source>
        <dbReference type="ARBA" id="ARBA00005179"/>
    </source>
</evidence>
<feature type="domain" description="Ketosynthase family 3 (KS3)" evidence="11">
    <location>
        <begin position="15"/>
        <end position="437"/>
    </location>
</feature>
<evidence type="ECO:0000256" key="3">
    <source>
        <dbReference type="ARBA" id="ARBA00022553"/>
    </source>
</evidence>
<keyword evidence="8" id="KW-0012">Acyltransferase</keyword>
<feature type="domain" description="PKS/mFAS DH" evidence="12">
    <location>
        <begin position="1002"/>
        <end position="1314"/>
    </location>
</feature>
<dbReference type="InterPro" id="IPR036291">
    <property type="entry name" value="NAD(P)-bd_dom_sf"/>
</dbReference>
<dbReference type="InterPro" id="IPR020806">
    <property type="entry name" value="PKS_PP-bd"/>
</dbReference>
<dbReference type="Pfam" id="PF00109">
    <property type="entry name" value="ketoacyl-synt"/>
    <property type="match status" value="1"/>
</dbReference>
<dbReference type="Pfam" id="PF21089">
    <property type="entry name" value="PKS_DH_N"/>
    <property type="match status" value="1"/>
</dbReference>
<dbReference type="Pfam" id="PF00107">
    <property type="entry name" value="ADH_zinc_N"/>
    <property type="match status" value="1"/>
</dbReference>
<dbReference type="SMART" id="SM00827">
    <property type="entry name" value="PKS_AT"/>
    <property type="match status" value="1"/>
</dbReference>
<feature type="region of interest" description="N-terminal hotdog fold" evidence="9">
    <location>
        <begin position="1002"/>
        <end position="1144"/>
    </location>
</feature>
<comment type="pathway">
    <text evidence="1">Secondary metabolite biosynthesis.</text>
</comment>
<keyword evidence="14" id="KW-1185">Reference proteome</keyword>
<sequence length="2598" mass="281751">MADIQTTSSSGRSAPEPIAIIGASCRLPGDVSSLESFWHLLQQRKSGWSEFPESRFRPEGFHNANGNGKLGTTNTAGGHFLNRDMAVFDSDFFGIHAMEAKAMDPQQRLLLEVAYEAFESASLSLDDMSGSKTGVYVGQWTSDYHDMLTRDLESTPTYLPLGTGPAIASNRISYFFNLEGPSFTLDTGCSASLVALHQAVQGLRAGDAEQSFVAGVNLTLDPHRYSYMSKVNMFSKEGKSFPFDARANGYGRGEGCSGVLLQPLSLALKQNRPIRAIIRNTACNQDGRTSGITVPSAAAQMAAIRKAYADAGLEPYADYVEAHGTGTRVGDPIEAKAISAALASGRDPSSPLPIGSVKGNVGHLESAAGVTGLVKAMLMLEHNEIPPQLNSEQRSPAVALEKLNLRIALEPEKVPLRRISVNSFGYGGTNAHVILESSSTLSEGGFLENGHTNGVNGTKGHINGAHGTNGANGPSKTNGVNGITNGNGIHHAENTNGEADSPREDALITNGAATPTPRLFVLSAATEKSCQKMSSNLADYLEQQQQQQQHSADEDDLLDRLALTLHRRSVMSYRMGFVSAAVDDLGKQLREASEGPVQQYNNRHGGNKQVGFVFSGQGAQYAQMGQDLITRWPRFAASLEQATKCVKQCGGSWDLLEELSKPAEQSRVSDPELSQPLTTAVQLALVDALGDLGVKPAAVAGHSSGEIAAAYGAGLISFEEAMTVSFHRGRLASEVARRSSETPGAMLAVGASPEVVEDILDRQLGDVQPRPQIACYNSPSSVTVSGDVVVLQKLQAELDEQSIFNRLLRTGGVAYHSRQMALIEDEYRDSLPAAMDESSSSAASAVMVSSVTGGELARKALNRDYWVRNMLSPVRFTYAVTKLSQLRPAGGRKLDMIIEIGPHFQLVGPVKQTLRSLGSDAASLQCIGTLKRGKDAQTCMLEMLHSLWSQGITDVFHRVNSGFAKPPAVLTNLPPYPFDHSKTYWHETRVSREYRLRDQLPHELLGTMAFEHNPFEPRWRLCLRLDDIPWLKGHRVQGETVFPASGYLAIALQAIHQHTRRSNRSQAVEKIQLRDVSLSKALVLNGSKNDYDLELFTTLRPQTYSAKRSSDVWMEFRIFSATGTGTDGWSEHCRGLIRAIASHQYSEPLTGISMERDVTNSGRSVSPKKFYFLSKDTGLDWTSPFDGMQEIHIGGDEAVSSVSPTAVEGQNGEPQYIVHPATLDTCLFQTIASILLLEDGVKTPFVPTFIKSLTFKNPAQEADRPKDMVCSTKTTAGERALTFDTSTAEKDSPDNVLFEARGITVSELPGLGNNAAGGDREFCHSVEWVTHMPSVTDKWIRDQCHSMLEKGSISELVAKLDAITLSILRRVVNSTQREQVPDNHMRYWYDWMKTTLSARQQDAPEEELALELPGDNDNVAIRMLQRISPHLDDILRGTVEPLALLTQDDLLSEIYVDEASTRCHDQIARFCKELGRQTPDMKILEVGAGTASVSRRVLDALQEDGRTLASEYVFTDISAGHFKAAQEKLADYDHVVKYQALDIEKDHTSQGLEPRTFDVVIASNVIHATSSIGQSLNHIRSLLKPGGRLILMELTRDVLHLSLVFGALPGWWSGYAEGRTLSPLLSAQDWSSKLRSHGFANTEAPLFRDYDPEDGGCLGVFVGTAEDDATTPSAAENASLDVVTSSPTDPDTLRLVEELKQHLPQAEFNLREPSSPAAQAGMSIILPDIAAQSLNGIEASMYESIKSRIINSKAVLLITRADTDPNLPPTAGWAAGFCRSFRLESPEVRLVQLELENGDLLSSTSVDAIATVLKDDAMNTDIPASAVDMEFRERDGQLTVPRIKHQPAMSSHIHQTHGNLDTIQAPFSEDRAMFVETATPGLIDTLRWTDDEEATQPLHPDYIKLKLSAASVNFKEVLIAGGHLEGMTKMLNDCSGVVVEVGENMRSRYSPGDRVCAANAKSYANFPVVHGDCSVHIPEKMSFEVAASVPVVWVTSYYAVMECGRLQKGERILVHSAAGAVGQAVVKIAQHIGAEVFATCGSDEKREFLVKELDIPEDHIFSSRTTGFRDGIDRITDGQGVDVVINSLSGEMLRESCNVLAPFGRFVEIGRKDLMEDALMPMEFLLKNITFSYIDLSQISMARPTMFQRLLRGAMSLLESETVSSVMITERPISEIADAFRALQGGKHIGKIILTVGPDQHVKAVRPRPSIPKLRPDATYMITGGLGGLGKQIALWLASRGARHIVVMSRSGAVDDEARMILSKLQAGGVKVVIKRCDISSESHLQTALGELKDDDGMPPVRGLIQSAMVLRDALFADMDGTQWSQAMQPKSYGSWNLHRLLGTEMDFFVFLSSGVAVTGNVGQCNYAAGCSFQDALAHHRTRMGLAAHSINVGAVKDVGFVSENVDVAMTLRRQGLGIITMADFLAHLDQVVNKQDNNGAAAAAAAPSLPCQSVIGLEPAGDEIGLGRGAWLNDRKFAFLNGQSRNSHSGNASGASDAGVPLSEARTVEDAAAAATEAILEQLGKTLGIERESLSASRSLSAYGVDSLVSMELRKWISVSLKANVSLLAVRGSSSIAELGQLVVKESKLTASLFDKA</sequence>
<dbReference type="GO" id="GO:0016491">
    <property type="term" value="F:oxidoreductase activity"/>
    <property type="evidence" value="ECO:0007669"/>
    <property type="project" value="UniProtKB-KW"/>
</dbReference>
<dbReference type="Proteomes" id="UP000029964">
    <property type="component" value="Unassembled WGS sequence"/>
</dbReference>
<evidence type="ECO:0000256" key="4">
    <source>
        <dbReference type="ARBA" id="ARBA00022679"/>
    </source>
</evidence>
<dbReference type="Pfam" id="PF14765">
    <property type="entry name" value="PS-DH"/>
    <property type="match status" value="1"/>
</dbReference>
<keyword evidence="3" id="KW-0597">Phosphoprotein</keyword>
<dbReference type="PROSITE" id="PS00012">
    <property type="entry name" value="PHOSPHOPANTETHEINE"/>
    <property type="match status" value="1"/>
</dbReference>
<dbReference type="InterPro" id="IPR042104">
    <property type="entry name" value="PKS_dehydratase_sf"/>
</dbReference>
<keyword evidence="4" id="KW-0808">Transferase</keyword>
<dbReference type="InterPro" id="IPR049900">
    <property type="entry name" value="PKS_mFAS_DH"/>
</dbReference>
<evidence type="ECO:0000256" key="9">
    <source>
        <dbReference type="PROSITE-ProRule" id="PRU01363"/>
    </source>
</evidence>
<evidence type="ECO:0000256" key="5">
    <source>
        <dbReference type="ARBA" id="ARBA00022857"/>
    </source>
</evidence>
<dbReference type="SMART" id="SM00825">
    <property type="entry name" value="PKS_KS"/>
    <property type="match status" value="1"/>
</dbReference>
<dbReference type="InterPro" id="IPR011032">
    <property type="entry name" value="GroES-like_sf"/>
</dbReference>
<dbReference type="SMART" id="SM00829">
    <property type="entry name" value="PKS_ER"/>
    <property type="match status" value="1"/>
</dbReference>
<dbReference type="Pfam" id="PF02801">
    <property type="entry name" value="Ketoacyl-synt_C"/>
    <property type="match status" value="1"/>
</dbReference>
<protein>
    <submittedName>
        <fullName evidence="13">Nonribosomal peptide synthetase-like protein</fullName>
    </submittedName>
</protein>
<dbReference type="Pfam" id="PF23297">
    <property type="entry name" value="ACP_SdgA_C"/>
    <property type="match status" value="1"/>
</dbReference>
<evidence type="ECO:0000256" key="2">
    <source>
        <dbReference type="ARBA" id="ARBA00022450"/>
    </source>
</evidence>
<dbReference type="InterPro" id="IPR020841">
    <property type="entry name" value="PKS_Beta-ketoAc_synthase_dom"/>
</dbReference>
<dbReference type="SUPFAM" id="SSF52151">
    <property type="entry name" value="FabD/lysophospholipase-like"/>
    <property type="match status" value="1"/>
</dbReference>
<dbReference type="SUPFAM" id="SSF47336">
    <property type="entry name" value="ACP-like"/>
    <property type="match status" value="1"/>
</dbReference>
<dbReference type="InterPro" id="IPR032821">
    <property type="entry name" value="PKS_assoc"/>
</dbReference>
<dbReference type="HOGENOM" id="CLU_000022_31_1_1"/>
<dbReference type="GO" id="GO:0044550">
    <property type="term" value="P:secondary metabolite biosynthetic process"/>
    <property type="evidence" value="ECO:0007669"/>
    <property type="project" value="UniProtKB-ARBA"/>
</dbReference>
<dbReference type="InterPro" id="IPR014043">
    <property type="entry name" value="Acyl_transferase_dom"/>
</dbReference>
<dbReference type="Gene3D" id="3.40.50.720">
    <property type="entry name" value="NAD(P)-binding Rossmann-like Domain"/>
    <property type="match status" value="1"/>
</dbReference>
<dbReference type="InterPro" id="IPR020807">
    <property type="entry name" value="PKS_DH"/>
</dbReference>
<dbReference type="InterPro" id="IPR016039">
    <property type="entry name" value="Thiolase-like"/>
</dbReference>
<evidence type="ECO:0000259" key="11">
    <source>
        <dbReference type="PROSITE" id="PS52004"/>
    </source>
</evidence>
<dbReference type="GO" id="GO:0006633">
    <property type="term" value="P:fatty acid biosynthetic process"/>
    <property type="evidence" value="ECO:0007669"/>
    <property type="project" value="InterPro"/>
</dbReference>
<keyword evidence="6" id="KW-0560">Oxidoreductase</keyword>
<evidence type="ECO:0000313" key="14">
    <source>
        <dbReference type="Proteomes" id="UP000029964"/>
    </source>
</evidence>
<feature type="active site" description="Proton donor; for dehydratase activity" evidence="9">
    <location>
        <position position="1224"/>
    </location>
</feature>
<feature type="active site" description="Proton acceptor; for dehydratase activity" evidence="9">
    <location>
        <position position="1034"/>
    </location>
</feature>
<dbReference type="STRING" id="857340.A0A086SYD5"/>
<dbReference type="InterPro" id="IPR018201">
    <property type="entry name" value="Ketoacyl_synth_AS"/>
</dbReference>
<dbReference type="InterPro" id="IPR036736">
    <property type="entry name" value="ACP-like_sf"/>
</dbReference>
<evidence type="ECO:0000313" key="13">
    <source>
        <dbReference type="EMBL" id="KFH42117.1"/>
    </source>
</evidence>
<evidence type="ECO:0000256" key="8">
    <source>
        <dbReference type="ARBA" id="ARBA00023315"/>
    </source>
</evidence>
<dbReference type="InterPro" id="IPR013217">
    <property type="entry name" value="Methyltransf_12"/>
</dbReference>
<dbReference type="GO" id="GO:0004312">
    <property type="term" value="F:fatty acid synthase activity"/>
    <property type="evidence" value="ECO:0007669"/>
    <property type="project" value="TreeGrafter"/>
</dbReference>
<dbReference type="PROSITE" id="PS52019">
    <property type="entry name" value="PKS_MFAS_DH"/>
    <property type="match status" value="1"/>
</dbReference>
<dbReference type="CDD" id="cd05195">
    <property type="entry name" value="enoyl_red"/>
    <property type="match status" value="1"/>
</dbReference>
<dbReference type="SMART" id="SM00826">
    <property type="entry name" value="PKS_DH"/>
    <property type="match status" value="1"/>
</dbReference>
<keyword evidence="2" id="KW-0596">Phosphopantetheine</keyword>
<dbReference type="SUPFAM" id="SSF55048">
    <property type="entry name" value="Probable ACP-binding domain of malonyl-CoA ACP transacylase"/>
    <property type="match status" value="1"/>
</dbReference>
<feature type="domain" description="Carrier" evidence="10">
    <location>
        <begin position="2511"/>
        <end position="2588"/>
    </location>
</feature>